<accession>A0ACA9N8H9</accession>
<keyword evidence="2" id="KW-1185">Reference proteome</keyword>
<dbReference type="EMBL" id="CAJVPU010014643">
    <property type="protein sequence ID" value="CAG8641540.1"/>
    <property type="molecule type" value="Genomic_DNA"/>
</dbReference>
<name>A0ACA9N8H9_9GLOM</name>
<organism evidence="1 2">
    <name type="scientific">Dentiscutata heterogama</name>
    <dbReference type="NCBI Taxonomy" id="1316150"/>
    <lineage>
        <taxon>Eukaryota</taxon>
        <taxon>Fungi</taxon>
        <taxon>Fungi incertae sedis</taxon>
        <taxon>Mucoromycota</taxon>
        <taxon>Glomeromycotina</taxon>
        <taxon>Glomeromycetes</taxon>
        <taxon>Diversisporales</taxon>
        <taxon>Gigasporaceae</taxon>
        <taxon>Dentiscutata</taxon>
    </lineage>
</organism>
<comment type="caution">
    <text evidence="1">The sequence shown here is derived from an EMBL/GenBank/DDBJ whole genome shotgun (WGS) entry which is preliminary data.</text>
</comment>
<feature type="non-terminal residue" evidence="1">
    <location>
        <position position="46"/>
    </location>
</feature>
<gene>
    <name evidence="1" type="ORF">DHETER_LOCUS8869</name>
</gene>
<proteinExistence type="predicted"/>
<evidence type="ECO:0000313" key="1">
    <source>
        <dbReference type="EMBL" id="CAG8641540.1"/>
    </source>
</evidence>
<dbReference type="Proteomes" id="UP000789702">
    <property type="component" value="Unassembled WGS sequence"/>
</dbReference>
<sequence length="46" mass="5280">MNQNAEELYQLGQKYIEGVYFGIDRKKAFENFRKAADLGHLCALGE</sequence>
<reference evidence="1" key="1">
    <citation type="submission" date="2021-06" db="EMBL/GenBank/DDBJ databases">
        <authorList>
            <person name="Kallberg Y."/>
            <person name="Tangrot J."/>
            <person name="Rosling A."/>
        </authorList>
    </citation>
    <scope>NUCLEOTIDE SEQUENCE</scope>
    <source>
        <strain evidence="1">IL203A</strain>
    </source>
</reference>
<evidence type="ECO:0000313" key="2">
    <source>
        <dbReference type="Proteomes" id="UP000789702"/>
    </source>
</evidence>
<protein>
    <submittedName>
        <fullName evidence="1">12483_t:CDS:1</fullName>
    </submittedName>
</protein>